<name>A0AAJ5MHW3_9PSED</name>
<dbReference type="AlphaFoldDB" id="A0AAJ5MHW3"/>
<protein>
    <submittedName>
        <fullName evidence="1">Uncharacterized protein</fullName>
    </submittedName>
</protein>
<reference evidence="1" key="1">
    <citation type="submission" date="2021-08" db="EMBL/GenBank/DDBJ databases">
        <authorList>
            <person name="Yaryura P.M."/>
            <person name="Bianco M.I."/>
            <person name="Morais C."/>
            <person name="Setubal J.C."/>
        </authorList>
    </citation>
    <scope>NUCLEOTIDE SEQUENCE</scope>
    <source>
        <strain evidence="1">AP1</strain>
    </source>
</reference>
<organism evidence="1 2">
    <name type="scientific">Pseudomonas soli</name>
    <dbReference type="NCBI Taxonomy" id="1306993"/>
    <lineage>
        <taxon>Bacteria</taxon>
        <taxon>Pseudomonadati</taxon>
        <taxon>Pseudomonadota</taxon>
        <taxon>Gammaproteobacteria</taxon>
        <taxon>Pseudomonadales</taxon>
        <taxon>Pseudomonadaceae</taxon>
        <taxon>Pseudomonas</taxon>
    </lineage>
</organism>
<sequence length="93" mass="10195">MDYMAAQMDRQIEGAERRYNAALEDGENPAFPVAASEYGGHGTCLGLTIRDYFAAKAMNGICSHSETWGLVEQEIAEHAYRLADAMLAARVKP</sequence>
<gene>
    <name evidence="1" type="ORF">K7K07_15965</name>
</gene>
<dbReference type="EMBL" id="CP083803">
    <property type="protein sequence ID" value="UXZ43572.1"/>
    <property type="molecule type" value="Genomic_DNA"/>
</dbReference>
<evidence type="ECO:0000313" key="2">
    <source>
        <dbReference type="Proteomes" id="UP001209279"/>
    </source>
</evidence>
<proteinExistence type="predicted"/>
<accession>A0AAJ5MHW3</accession>
<evidence type="ECO:0000313" key="1">
    <source>
        <dbReference type="EMBL" id="UXZ43572.1"/>
    </source>
</evidence>
<dbReference type="RefSeq" id="WP_263158060.1">
    <property type="nucleotide sequence ID" value="NZ_CP083803.1"/>
</dbReference>
<dbReference type="Proteomes" id="UP001209279">
    <property type="component" value="Chromosome"/>
</dbReference>